<evidence type="ECO:0000313" key="2">
    <source>
        <dbReference type="EMBL" id="PIL26349.1"/>
    </source>
</evidence>
<evidence type="ECO:0000259" key="1">
    <source>
        <dbReference type="Pfam" id="PF00646"/>
    </source>
</evidence>
<dbReference type="InterPro" id="IPR032675">
    <property type="entry name" value="LRR_dom_sf"/>
</dbReference>
<name>A0A2G8RXV2_9APHY</name>
<feature type="domain" description="F-box" evidence="1">
    <location>
        <begin position="3"/>
        <end position="37"/>
    </location>
</feature>
<dbReference type="InterPro" id="IPR001810">
    <property type="entry name" value="F-box_dom"/>
</dbReference>
<keyword evidence="3" id="KW-1185">Reference proteome</keyword>
<accession>A0A2G8RXV2</accession>
<protein>
    <recommendedName>
        <fullName evidence="1">F-box domain-containing protein</fullName>
    </recommendedName>
</protein>
<gene>
    <name evidence="2" type="ORF">GSI_12105</name>
</gene>
<sequence>MKSLPSELLVLIVDNLERKDQKTCRLLSKPLHDLSTRALFSHVKVYFGLWMVYSRISQSSETVADLKRKNNITWEILQHISLSPKFATVVKEITVFAHLTVAGHRLGEDIFHVRTLIAALHALPNLRAFRWHGHSPKLSQDVLAALAQSSGSSLKQITAANVRCLSAFNRLEELHTVDGDFYSGVPPEDERARALQMAIDGTVHTMRRLAVVGDAIWRCSIQSMANLQELEVVLPRTAEGLGLVFEHCRSLRSLTMFTRARDEFLSALQGNPNALPDLRALKFIYWSNQDVFGGHHAQSLAGFIENKRSLVSLDVEIRGQGYEACDKPLLEAIARLPHLEILGFTLVRSAWAPGDIQFFRERLPQRLRALRLSVCLDQAGNVVFPREWCDLIKSLPSLRYLHVFDRLGTSDLHPQFLLYPPPSLDLFGFGAFLRWIIRIRSDGQGLHRWKYSPCWPLPKVKFRSAEDFGCAGWEWLLRWYDDDLTPRLFDWSHVHRVMLHE</sequence>
<proteinExistence type="predicted"/>
<dbReference type="EMBL" id="AYKW01000045">
    <property type="protein sequence ID" value="PIL26349.1"/>
    <property type="molecule type" value="Genomic_DNA"/>
</dbReference>
<dbReference type="AlphaFoldDB" id="A0A2G8RXV2"/>
<evidence type="ECO:0000313" key="3">
    <source>
        <dbReference type="Proteomes" id="UP000230002"/>
    </source>
</evidence>
<comment type="caution">
    <text evidence="2">The sequence shown here is derived from an EMBL/GenBank/DDBJ whole genome shotgun (WGS) entry which is preliminary data.</text>
</comment>
<dbReference type="Pfam" id="PF00646">
    <property type="entry name" value="F-box"/>
    <property type="match status" value="1"/>
</dbReference>
<reference evidence="2 3" key="1">
    <citation type="journal article" date="2015" name="Sci. Rep.">
        <title>Chromosome-level genome map provides insights into diverse defense mechanisms in the medicinal fungus Ganoderma sinense.</title>
        <authorList>
            <person name="Zhu Y."/>
            <person name="Xu J."/>
            <person name="Sun C."/>
            <person name="Zhou S."/>
            <person name="Xu H."/>
            <person name="Nelson D.R."/>
            <person name="Qian J."/>
            <person name="Song J."/>
            <person name="Luo H."/>
            <person name="Xiang L."/>
            <person name="Li Y."/>
            <person name="Xu Z."/>
            <person name="Ji A."/>
            <person name="Wang L."/>
            <person name="Lu S."/>
            <person name="Hayward A."/>
            <person name="Sun W."/>
            <person name="Li X."/>
            <person name="Schwartz D.C."/>
            <person name="Wang Y."/>
            <person name="Chen S."/>
        </authorList>
    </citation>
    <scope>NUCLEOTIDE SEQUENCE [LARGE SCALE GENOMIC DNA]</scope>
    <source>
        <strain evidence="2 3">ZZ0214-1</strain>
    </source>
</reference>
<dbReference type="SUPFAM" id="SSF52047">
    <property type="entry name" value="RNI-like"/>
    <property type="match status" value="1"/>
</dbReference>
<organism evidence="2 3">
    <name type="scientific">Ganoderma sinense ZZ0214-1</name>
    <dbReference type="NCBI Taxonomy" id="1077348"/>
    <lineage>
        <taxon>Eukaryota</taxon>
        <taxon>Fungi</taxon>
        <taxon>Dikarya</taxon>
        <taxon>Basidiomycota</taxon>
        <taxon>Agaricomycotina</taxon>
        <taxon>Agaricomycetes</taxon>
        <taxon>Polyporales</taxon>
        <taxon>Polyporaceae</taxon>
        <taxon>Ganoderma</taxon>
    </lineage>
</organism>
<dbReference type="Proteomes" id="UP000230002">
    <property type="component" value="Unassembled WGS sequence"/>
</dbReference>
<dbReference type="Gene3D" id="3.80.10.10">
    <property type="entry name" value="Ribonuclease Inhibitor"/>
    <property type="match status" value="1"/>
</dbReference>
<dbReference type="OrthoDB" id="3238099at2759"/>